<evidence type="ECO:0000259" key="10">
    <source>
        <dbReference type="PROSITE" id="PS50103"/>
    </source>
</evidence>
<evidence type="ECO:0000313" key="11">
    <source>
        <dbReference type="WBParaSite" id="MCU_003137-RA"/>
    </source>
</evidence>
<dbReference type="InterPro" id="IPR000571">
    <property type="entry name" value="Znf_CCCH"/>
</dbReference>
<dbReference type="PROSITE" id="PS50103">
    <property type="entry name" value="ZF_C3H1"/>
    <property type="match status" value="2"/>
</dbReference>
<dbReference type="SMART" id="SM00356">
    <property type="entry name" value="ZnF_C3H1"/>
    <property type="match status" value="2"/>
</dbReference>
<dbReference type="InterPro" id="IPR036855">
    <property type="entry name" value="Znf_CCCH_sf"/>
</dbReference>
<dbReference type="WBParaSite" id="MCU_003137-RA">
    <property type="protein sequence ID" value="MCU_003137-RA"/>
    <property type="gene ID" value="MCU_003137"/>
</dbReference>
<evidence type="ECO:0000256" key="4">
    <source>
        <dbReference type="ARBA" id="ARBA00022833"/>
    </source>
</evidence>
<name>A0A5K3EU85_MESCO</name>
<dbReference type="GO" id="GO:0031965">
    <property type="term" value="C:nuclear membrane"/>
    <property type="evidence" value="ECO:0007669"/>
    <property type="project" value="UniProtKB-SubCell"/>
</dbReference>
<proteinExistence type="predicted"/>
<evidence type="ECO:0000256" key="6">
    <source>
        <dbReference type="ARBA" id="ARBA00037262"/>
    </source>
</evidence>
<dbReference type="Pfam" id="PF18044">
    <property type="entry name" value="zf-CCCH_4"/>
    <property type="match status" value="1"/>
</dbReference>
<dbReference type="PANTHER" id="PTHR46527">
    <property type="entry name" value="NUCLEOPORIN-LIKE PROTEIN 2"/>
    <property type="match status" value="1"/>
</dbReference>
<feature type="zinc finger region" description="C3H1-type" evidence="9">
    <location>
        <begin position="1"/>
        <end position="27"/>
    </location>
</feature>
<evidence type="ECO:0000256" key="5">
    <source>
        <dbReference type="ARBA" id="ARBA00023242"/>
    </source>
</evidence>
<sequence>MPPVVCRHFLAGFCRNGEECAFAHITPRSPQVPSHRYSSSPNARVFPVGTTATSNTTWSAETPRICRFYLMGHCAYGAGCRFLHPRNKDDSLKSPPNWINYQNDESNTRSDRFHFRKADSVGSTPLSGFSFKQTYESLQAKDPVPVAPQTLESFGYKHEEVYSAKESLSRDDLQAYSELDDDFSTIPLLPPPLEYCT</sequence>
<reference evidence="11" key="1">
    <citation type="submission" date="2019-11" db="UniProtKB">
        <authorList>
            <consortium name="WormBaseParasite"/>
        </authorList>
    </citation>
    <scope>IDENTIFICATION</scope>
</reference>
<dbReference type="Gene3D" id="4.10.1000.10">
    <property type="entry name" value="Zinc finger, CCCH-type"/>
    <property type="match status" value="2"/>
</dbReference>
<dbReference type="Pfam" id="PF00642">
    <property type="entry name" value="zf-CCCH"/>
    <property type="match status" value="1"/>
</dbReference>
<dbReference type="InterPro" id="IPR051767">
    <property type="entry name" value="Nucleoporin_NUP42"/>
</dbReference>
<evidence type="ECO:0000256" key="7">
    <source>
        <dbReference type="ARBA" id="ARBA00039886"/>
    </source>
</evidence>
<keyword evidence="4 9" id="KW-0862">Zinc</keyword>
<keyword evidence="3 9" id="KW-0863">Zinc-finger</keyword>
<comment type="subcellular location">
    <subcellularLocation>
        <location evidence="1">Nucleus membrane</location>
        <topology evidence="1">Peripheral membrane protein</topology>
        <orientation evidence="1">Cytoplasmic side</orientation>
    </subcellularLocation>
</comment>
<accession>A0A5K3EU85</accession>
<evidence type="ECO:0000256" key="1">
    <source>
        <dbReference type="ARBA" id="ARBA00004335"/>
    </source>
</evidence>
<comment type="function">
    <text evidence="6">Required for the export of mRNAs containing poly(A) tails from the nucleus into the cytoplasm.</text>
</comment>
<keyword evidence="5" id="KW-0539">Nucleus</keyword>
<evidence type="ECO:0000256" key="2">
    <source>
        <dbReference type="ARBA" id="ARBA00022723"/>
    </source>
</evidence>
<dbReference type="GO" id="GO:0008270">
    <property type="term" value="F:zinc ion binding"/>
    <property type="evidence" value="ECO:0007669"/>
    <property type="project" value="UniProtKB-KW"/>
</dbReference>
<evidence type="ECO:0000256" key="3">
    <source>
        <dbReference type="ARBA" id="ARBA00022771"/>
    </source>
</evidence>
<dbReference type="InterPro" id="IPR041367">
    <property type="entry name" value="Znf-CCCH_4"/>
</dbReference>
<dbReference type="AlphaFoldDB" id="A0A5K3EU85"/>
<dbReference type="SUPFAM" id="SSF90229">
    <property type="entry name" value="CCCH zinc finger"/>
    <property type="match status" value="2"/>
</dbReference>
<protein>
    <recommendedName>
        <fullName evidence="7">Nucleoporin NUP42</fullName>
    </recommendedName>
    <alternativeName>
        <fullName evidence="8">Nucleoporin-like protein 2</fullName>
    </alternativeName>
</protein>
<evidence type="ECO:0000256" key="9">
    <source>
        <dbReference type="PROSITE-ProRule" id="PRU00723"/>
    </source>
</evidence>
<feature type="domain" description="C3H1-type" evidence="10">
    <location>
        <begin position="60"/>
        <end position="87"/>
    </location>
</feature>
<feature type="zinc finger region" description="C3H1-type" evidence="9">
    <location>
        <begin position="60"/>
        <end position="87"/>
    </location>
</feature>
<evidence type="ECO:0000256" key="8">
    <source>
        <dbReference type="ARBA" id="ARBA00042384"/>
    </source>
</evidence>
<organism evidence="11">
    <name type="scientific">Mesocestoides corti</name>
    <name type="common">Flatworm</name>
    <dbReference type="NCBI Taxonomy" id="53468"/>
    <lineage>
        <taxon>Eukaryota</taxon>
        <taxon>Metazoa</taxon>
        <taxon>Spiralia</taxon>
        <taxon>Lophotrochozoa</taxon>
        <taxon>Platyhelminthes</taxon>
        <taxon>Cestoda</taxon>
        <taxon>Eucestoda</taxon>
        <taxon>Cyclophyllidea</taxon>
        <taxon>Mesocestoididae</taxon>
        <taxon>Mesocestoides</taxon>
    </lineage>
</organism>
<keyword evidence="2 9" id="KW-0479">Metal-binding</keyword>
<dbReference type="PANTHER" id="PTHR46527:SF1">
    <property type="entry name" value="NUCLEOPORIN NUP42"/>
    <property type="match status" value="1"/>
</dbReference>
<feature type="domain" description="C3H1-type" evidence="10">
    <location>
        <begin position="1"/>
        <end position="27"/>
    </location>
</feature>